<dbReference type="AlphaFoldDB" id="A0A6A6TT76"/>
<keyword evidence="1" id="KW-0732">Signal</keyword>
<dbReference type="EMBL" id="MU004289">
    <property type="protein sequence ID" value="KAF2662646.1"/>
    <property type="molecule type" value="Genomic_DNA"/>
</dbReference>
<accession>A0A6A6TT76</accession>
<feature type="signal peptide" evidence="1">
    <location>
        <begin position="1"/>
        <end position="19"/>
    </location>
</feature>
<evidence type="ECO:0008006" key="4">
    <source>
        <dbReference type="Google" id="ProtNLM"/>
    </source>
</evidence>
<dbReference type="Proteomes" id="UP000799324">
    <property type="component" value="Unassembled WGS sequence"/>
</dbReference>
<protein>
    <recommendedName>
        <fullName evidence="4">Ecp2 effector protein domain-containing protein</fullName>
    </recommendedName>
</protein>
<name>A0A6A6TT76_9PLEO</name>
<sequence length="122" mass="13486">MRTAAVIVTLLNLAMQSLATPTVEKRWVVFDVSTEPNRQGIKKSYTVNRWSCQNFDKDGIDKQISWAFVDVGLAGGCTLFDQPNCKGASLNVQKSNQPILGPGAYNLANFNFDKRASSFSCY</sequence>
<reference evidence="2" key="1">
    <citation type="journal article" date="2020" name="Stud. Mycol.">
        <title>101 Dothideomycetes genomes: a test case for predicting lifestyles and emergence of pathogens.</title>
        <authorList>
            <person name="Haridas S."/>
            <person name="Albert R."/>
            <person name="Binder M."/>
            <person name="Bloem J."/>
            <person name="Labutti K."/>
            <person name="Salamov A."/>
            <person name="Andreopoulos B."/>
            <person name="Baker S."/>
            <person name="Barry K."/>
            <person name="Bills G."/>
            <person name="Bluhm B."/>
            <person name="Cannon C."/>
            <person name="Castanera R."/>
            <person name="Culley D."/>
            <person name="Daum C."/>
            <person name="Ezra D."/>
            <person name="Gonzalez J."/>
            <person name="Henrissat B."/>
            <person name="Kuo A."/>
            <person name="Liang C."/>
            <person name="Lipzen A."/>
            <person name="Lutzoni F."/>
            <person name="Magnuson J."/>
            <person name="Mondo S."/>
            <person name="Nolan M."/>
            <person name="Ohm R."/>
            <person name="Pangilinan J."/>
            <person name="Park H.-J."/>
            <person name="Ramirez L."/>
            <person name="Alfaro M."/>
            <person name="Sun H."/>
            <person name="Tritt A."/>
            <person name="Yoshinaga Y."/>
            <person name="Zwiers L.-H."/>
            <person name="Turgeon B."/>
            <person name="Goodwin S."/>
            <person name="Spatafora J."/>
            <person name="Crous P."/>
            <person name="Grigoriev I."/>
        </authorList>
    </citation>
    <scope>NUCLEOTIDE SEQUENCE</scope>
    <source>
        <strain evidence="2">CBS 122681</strain>
    </source>
</reference>
<feature type="chain" id="PRO_5025400083" description="Ecp2 effector protein domain-containing protein" evidence="1">
    <location>
        <begin position="20"/>
        <end position="122"/>
    </location>
</feature>
<keyword evidence="3" id="KW-1185">Reference proteome</keyword>
<evidence type="ECO:0000313" key="2">
    <source>
        <dbReference type="EMBL" id="KAF2662646.1"/>
    </source>
</evidence>
<organism evidence="2 3">
    <name type="scientific">Lophiostoma macrostomum CBS 122681</name>
    <dbReference type="NCBI Taxonomy" id="1314788"/>
    <lineage>
        <taxon>Eukaryota</taxon>
        <taxon>Fungi</taxon>
        <taxon>Dikarya</taxon>
        <taxon>Ascomycota</taxon>
        <taxon>Pezizomycotina</taxon>
        <taxon>Dothideomycetes</taxon>
        <taxon>Pleosporomycetidae</taxon>
        <taxon>Pleosporales</taxon>
        <taxon>Lophiostomataceae</taxon>
        <taxon>Lophiostoma</taxon>
    </lineage>
</organism>
<evidence type="ECO:0000313" key="3">
    <source>
        <dbReference type="Proteomes" id="UP000799324"/>
    </source>
</evidence>
<gene>
    <name evidence="2" type="ORF">K491DRAFT_187725</name>
</gene>
<dbReference type="OrthoDB" id="3752100at2759"/>
<proteinExistence type="predicted"/>
<evidence type="ECO:0000256" key="1">
    <source>
        <dbReference type="SAM" id="SignalP"/>
    </source>
</evidence>